<feature type="transmembrane region" description="Helical" evidence="1">
    <location>
        <begin position="105"/>
        <end position="126"/>
    </location>
</feature>
<evidence type="ECO:0000313" key="3">
    <source>
        <dbReference type="Proteomes" id="UP000249451"/>
    </source>
</evidence>
<keyword evidence="1" id="KW-0472">Membrane</keyword>
<evidence type="ECO:0000256" key="1">
    <source>
        <dbReference type="SAM" id="Phobius"/>
    </source>
</evidence>
<name>A0A2W5B241_9CORY</name>
<reference evidence="2 3" key="1">
    <citation type="submission" date="2017-11" db="EMBL/GenBank/DDBJ databases">
        <title>Infants hospitalized years apart are colonized by the same room-sourced microbial strains.</title>
        <authorList>
            <person name="Brooks B."/>
            <person name="Olm M.R."/>
            <person name="Firek B.A."/>
            <person name="Baker R."/>
            <person name="Thomas B.C."/>
            <person name="Morowitz M.J."/>
            <person name="Banfield J.F."/>
        </authorList>
    </citation>
    <scope>NUCLEOTIDE SEQUENCE [LARGE SCALE GENOMIC DNA]</scope>
    <source>
        <strain evidence="2">S2_012_000_R3_87</strain>
    </source>
</reference>
<dbReference type="AlphaFoldDB" id="A0A2W5B241"/>
<evidence type="ECO:0008006" key="4">
    <source>
        <dbReference type="Google" id="ProtNLM"/>
    </source>
</evidence>
<dbReference type="EMBL" id="QFNY01000260">
    <property type="protein sequence ID" value="PZO98719.1"/>
    <property type="molecule type" value="Genomic_DNA"/>
</dbReference>
<comment type="caution">
    <text evidence="2">The sequence shown here is derived from an EMBL/GenBank/DDBJ whole genome shotgun (WGS) entry which is preliminary data.</text>
</comment>
<organism evidence="2 3">
    <name type="scientific">Corynebacterium urealyticum</name>
    <dbReference type="NCBI Taxonomy" id="43771"/>
    <lineage>
        <taxon>Bacteria</taxon>
        <taxon>Bacillati</taxon>
        <taxon>Actinomycetota</taxon>
        <taxon>Actinomycetes</taxon>
        <taxon>Mycobacteriales</taxon>
        <taxon>Corynebacteriaceae</taxon>
        <taxon>Corynebacterium</taxon>
    </lineage>
</organism>
<accession>A0A2W5B241</accession>
<keyword evidence="1" id="KW-1133">Transmembrane helix</keyword>
<gene>
    <name evidence="2" type="ORF">DI609_09965</name>
</gene>
<proteinExistence type="predicted"/>
<sequence>MSKVHGIAAGGLFNEIYDAHIKGRTTRTEYTTPQSPPPGDFDPFLPGDEEYLEPVTVTRPRYVTVDVSKQHGGVTWLWHLFVSLCAMLVYVMFVAGPIGSSLHPGIGGTFLLGCSAFAVWIGVYFWMKSRWKKKAEARGPELVSYQDGTEQVTEWVPRVRDNTNARRAAVDAQYAQRAASRQQVTRTLYPSLKVDKKWVDRDELKDQMRHLKNYMNSTGNVPNWVNKEVAGFEKIFGAACEVTTSRDIASLNQGEVYNDIVLRGRDGSISANIDHLLVLGSTAIMLDSKWWSAAPEFTNDRRGRRMVSAYGPHARAVSTCVYEASFLPRTPRAIIFCVRGKAARELGRPQVVHSFNKFVPFEDKPQGVFSTPCPVIFVPHDQLKDVVNAVASGGGTVAGVTIPPGKSAPLSTRDLGALEVTTELTFER</sequence>
<evidence type="ECO:0000313" key="2">
    <source>
        <dbReference type="EMBL" id="PZO98719.1"/>
    </source>
</evidence>
<protein>
    <recommendedName>
        <fullName evidence="4">NERD domain-containing protein</fullName>
    </recommendedName>
</protein>
<dbReference type="Proteomes" id="UP000249451">
    <property type="component" value="Unassembled WGS sequence"/>
</dbReference>
<keyword evidence="1" id="KW-0812">Transmembrane</keyword>
<feature type="transmembrane region" description="Helical" evidence="1">
    <location>
        <begin position="76"/>
        <end position="99"/>
    </location>
</feature>